<dbReference type="EMBL" id="GG662432">
    <property type="protein sequence ID" value="EAR84127.2"/>
    <property type="molecule type" value="Genomic_DNA"/>
</dbReference>
<dbReference type="OrthoDB" id="299997at2759"/>
<evidence type="ECO:0000259" key="1">
    <source>
        <dbReference type="PROSITE" id="PS50234"/>
    </source>
</evidence>
<dbReference type="InParanoid" id="I7LT27"/>
<dbReference type="AlphaFoldDB" id="I7LT27"/>
<dbReference type="InterPro" id="IPR036465">
    <property type="entry name" value="vWFA_dom_sf"/>
</dbReference>
<feature type="domain" description="VWFA" evidence="1">
    <location>
        <begin position="1"/>
        <end position="145"/>
    </location>
</feature>
<keyword evidence="3" id="KW-1185">Reference proteome</keyword>
<proteinExistence type="predicted"/>
<dbReference type="GeneID" id="7833907"/>
<accession>I7LT27</accession>
<dbReference type="PROSITE" id="PS50234">
    <property type="entry name" value="VWFA"/>
    <property type="match status" value="1"/>
</dbReference>
<dbReference type="SUPFAM" id="SSF53300">
    <property type="entry name" value="vWA-like"/>
    <property type="match status" value="2"/>
</dbReference>
<organism evidence="2 3">
    <name type="scientific">Tetrahymena thermophila (strain SB210)</name>
    <dbReference type="NCBI Taxonomy" id="312017"/>
    <lineage>
        <taxon>Eukaryota</taxon>
        <taxon>Sar</taxon>
        <taxon>Alveolata</taxon>
        <taxon>Ciliophora</taxon>
        <taxon>Intramacronucleata</taxon>
        <taxon>Oligohymenophorea</taxon>
        <taxon>Hymenostomatida</taxon>
        <taxon>Tetrahymenina</taxon>
        <taxon>Tetrahymenidae</taxon>
        <taxon>Tetrahymena</taxon>
    </lineage>
</organism>
<name>I7LT27_TETTS</name>
<dbReference type="RefSeq" id="XP_001031790.2">
    <property type="nucleotide sequence ID" value="XM_001031790.2"/>
</dbReference>
<dbReference type="InterPro" id="IPR002035">
    <property type="entry name" value="VWF_A"/>
</dbReference>
<dbReference type="KEGG" id="tet:TTHERM_00723120"/>
<gene>
    <name evidence="2" type="ORF">TTHERM_00723120</name>
</gene>
<evidence type="ECO:0000313" key="2">
    <source>
        <dbReference type="EMBL" id="EAR84127.2"/>
    </source>
</evidence>
<reference evidence="3" key="1">
    <citation type="journal article" date="2006" name="PLoS Biol.">
        <title>Macronuclear genome sequence of the ciliate Tetrahymena thermophila, a model eukaryote.</title>
        <authorList>
            <person name="Eisen J.A."/>
            <person name="Coyne R.S."/>
            <person name="Wu M."/>
            <person name="Wu D."/>
            <person name="Thiagarajan M."/>
            <person name="Wortman J.R."/>
            <person name="Badger J.H."/>
            <person name="Ren Q."/>
            <person name="Amedeo P."/>
            <person name="Jones K.M."/>
            <person name="Tallon L.J."/>
            <person name="Delcher A.L."/>
            <person name="Salzberg S.L."/>
            <person name="Silva J.C."/>
            <person name="Haas B.J."/>
            <person name="Majoros W.H."/>
            <person name="Farzad M."/>
            <person name="Carlton J.M."/>
            <person name="Smith R.K. Jr."/>
            <person name="Garg J."/>
            <person name="Pearlman R.E."/>
            <person name="Karrer K.M."/>
            <person name="Sun L."/>
            <person name="Manning G."/>
            <person name="Elde N.C."/>
            <person name="Turkewitz A.P."/>
            <person name="Asai D.J."/>
            <person name="Wilkes D.E."/>
            <person name="Wang Y."/>
            <person name="Cai H."/>
            <person name="Collins K."/>
            <person name="Stewart B.A."/>
            <person name="Lee S.R."/>
            <person name="Wilamowska K."/>
            <person name="Weinberg Z."/>
            <person name="Ruzzo W.L."/>
            <person name="Wloga D."/>
            <person name="Gaertig J."/>
            <person name="Frankel J."/>
            <person name="Tsao C.-C."/>
            <person name="Gorovsky M.A."/>
            <person name="Keeling P.J."/>
            <person name="Waller R.F."/>
            <person name="Patron N.J."/>
            <person name="Cherry J.M."/>
            <person name="Stover N.A."/>
            <person name="Krieger C.J."/>
            <person name="del Toro C."/>
            <person name="Ryder H.F."/>
            <person name="Williamson S.C."/>
            <person name="Barbeau R.A."/>
            <person name="Hamilton E.P."/>
            <person name="Orias E."/>
        </authorList>
    </citation>
    <scope>NUCLEOTIDE SEQUENCE [LARGE SCALE GENOMIC DNA]</scope>
    <source>
        <strain evidence="3">SB210</strain>
    </source>
</reference>
<protein>
    <submittedName>
        <fullName evidence="2">von willebrand factor type A domain protein</fullName>
    </submittedName>
</protein>
<dbReference type="Pfam" id="PF00092">
    <property type="entry name" value="VWA"/>
    <property type="match status" value="1"/>
</dbReference>
<sequence length="239" mass="26846">MLNSFKSRYGLFNNHNNLTASLSKVNPNGSTRLRDSITGGIATILKMNGDLITNYGVTDRHFLHIIITDGEDTSSKNSLEDLGQLMRVLGQKIPKQMISNHFIGIDMNRNSKEAAELLALSILGGDTSYFHLASSQSIKEIFNRIQAQCGIITQFNLQALLTNNAGFLRYQERQRGFINLSVKKFIVIFNLDISGSMSGPRWNQLRTCISQFTQRLTQQDLIAVILFNDKITPLQPMYA</sequence>
<evidence type="ECO:0000313" key="3">
    <source>
        <dbReference type="Proteomes" id="UP000009168"/>
    </source>
</evidence>
<dbReference type="Gene3D" id="3.40.50.410">
    <property type="entry name" value="von Willebrand factor, type A domain"/>
    <property type="match status" value="2"/>
</dbReference>
<dbReference type="Proteomes" id="UP000009168">
    <property type="component" value="Unassembled WGS sequence"/>
</dbReference>